<dbReference type="SUPFAM" id="SSF55729">
    <property type="entry name" value="Acyl-CoA N-acyltransferases (Nat)"/>
    <property type="match status" value="1"/>
</dbReference>
<evidence type="ECO:0000256" key="6">
    <source>
        <dbReference type="ARBA" id="ARBA00022679"/>
    </source>
</evidence>
<evidence type="ECO:0000256" key="7">
    <source>
        <dbReference type="ARBA" id="ARBA00023315"/>
    </source>
</evidence>
<dbReference type="EMBL" id="MYFO01000015">
    <property type="protein sequence ID" value="TFE87050.1"/>
    <property type="molecule type" value="Genomic_DNA"/>
</dbReference>
<name>A0A4Y8Q030_9BACL</name>
<gene>
    <name evidence="9" type="primary">ectA</name>
    <name evidence="11" type="ORF">B5M42_12850</name>
</gene>
<comment type="caution">
    <text evidence="11">The sequence shown here is derived from an EMBL/GenBank/DDBJ whole genome shotgun (WGS) entry which is preliminary data.</text>
</comment>
<dbReference type="InterPro" id="IPR000182">
    <property type="entry name" value="GNAT_dom"/>
</dbReference>
<dbReference type="UniPathway" id="UPA00067">
    <property type="reaction ID" value="UER00122"/>
</dbReference>
<evidence type="ECO:0000256" key="2">
    <source>
        <dbReference type="ARBA" id="ARBA00004978"/>
    </source>
</evidence>
<organism evidence="11 12">
    <name type="scientific">Paenibacillus athensensis</name>
    <dbReference type="NCBI Taxonomy" id="1967502"/>
    <lineage>
        <taxon>Bacteria</taxon>
        <taxon>Bacillati</taxon>
        <taxon>Bacillota</taxon>
        <taxon>Bacilli</taxon>
        <taxon>Bacillales</taxon>
        <taxon>Paenibacillaceae</taxon>
        <taxon>Paenibacillus</taxon>
    </lineage>
</organism>
<dbReference type="RefSeq" id="WP_134753439.1">
    <property type="nucleotide sequence ID" value="NZ_MYFO02000013.1"/>
</dbReference>
<dbReference type="InterPro" id="IPR012772">
    <property type="entry name" value="Ectoine_EctA"/>
</dbReference>
<keyword evidence="6 9" id="KW-0808">Transferase</keyword>
<dbReference type="AlphaFoldDB" id="A0A4Y8Q030"/>
<keyword evidence="12" id="KW-1185">Reference proteome</keyword>
<dbReference type="NCBIfam" id="TIGR02406">
    <property type="entry name" value="ectoine_EctA"/>
    <property type="match status" value="1"/>
</dbReference>
<evidence type="ECO:0000313" key="12">
    <source>
        <dbReference type="Proteomes" id="UP000298246"/>
    </source>
</evidence>
<dbReference type="InterPro" id="IPR016181">
    <property type="entry name" value="Acyl_CoA_acyltransferase"/>
</dbReference>
<evidence type="ECO:0000256" key="3">
    <source>
        <dbReference type="ARBA" id="ARBA00010712"/>
    </source>
</evidence>
<evidence type="ECO:0000256" key="5">
    <source>
        <dbReference type="ARBA" id="ARBA00017935"/>
    </source>
</evidence>
<dbReference type="PROSITE" id="PS51186">
    <property type="entry name" value="GNAT"/>
    <property type="match status" value="1"/>
</dbReference>
<accession>A0A4Y8Q030</accession>
<comment type="catalytic activity">
    <reaction evidence="8 9">
        <text>L-2,4-diaminobutanoate + acetyl-CoA = (2S)-4-acetamido-2-aminobutanoate + CoA + H(+)</text>
        <dbReference type="Rhea" id="RHEA:16901"/>
        <dbReference type="ChEBI" id="CHEBI:15378"/>
        <dbReference type="ChEBI" id="CHEBI:57287"/>
        <dbReference type="ChEBI" id="CHEBI:57288"/>
        <dbReference type="ChEBI" id="CHEBI:58761"/>
        <dbReference type="ChEBI" id="CHEBI:58929"/>
        <dbReference type="EC" id="2.3.1.178"/>
    </reaction>
</comment>
<proteinExistence type="inferred from homology"/>
<dbReference type="GO" id="GO:0033816">
    <property type="term" value="F:diaminobutyrate acetyltransferase activity"/>
    <property type="evidence" value="ECO:0007669"/>
    <property type="project" value="UniProtKB-EC"/>
</dbReference>
<dbReference type="EC" id="2.3.1.178" evidence="4 9"/>
<sequence>MTETLAQETAVTIRKARPEDGRHIWQTVADSGRLDVNSAYCYIMLAAYFKDTCLVAELDGRIVGFVSAFIQPSDREVLFVWQIAVSRDYRKRGIADSLLSSLIALDRCREVRYIEATISPDNAASHRLFAGLADRLGTRRTVASGFAAELFPGSQHEAEQLVRIGPLGSQSNRTNTNKGES</sequence>
<feature type="domain" description="N-acetyltransferase" evidence="10">
    <location>
        <begin position="11"/>
        <end position="163"/>
    </location>
</feature>
<evidence type="ECO:0000256" key="4">
    <source>
        <dbReference type="ARBA" id="ARBA00012355"/>
    </source>
</evidence>
<evidence type="ECO:0000259" key="10">
    <source>
        <dbReference type="PROSITE" id="PS51186"/>
    </source>
</evidence>
<dbReference type="Pfam" id="PF00583">
    <property type="entry name" value="Acetyltransf_1"/>
    <property type="match status" value="1"/>
</dbReference>
<evidence type="ECO:0000256" key="1">
    <source>
        <dbReference type="ARBA" id="ARBA00003741"/>
    </source>
</evidence>
<evidence type="ECO:0000256" key="9">
    <source>
        <dbReference type="RuleBase" id="RU365045"/>
    </source>
</evidence>
<evidence type="ECO:0000256" key="8">
    <source>
        <dbReference type="ARBA" id="ARBA00048924"/>
    </source>
</evidence>
<dbReference type="CDD" id="cd04301">
    <property type="entry name" value="NAT_SF"/>
    <property type="match status" value="1"/>
</dbReference>
<dbReference type="Gene3D" id="3.40.630.30">
    <property type="match status" value="1"/>
</dbReference>
<keyword evidence="7 9" id="KW-0012">Acyltransferase</keyword>
<dbReference type="PANTHER" id="PTHR43072">
    <property type="entry name" value="N-ACETYLTRANSFERASE"/>
    <property type="match status" value="1"/>
</dbReference>
<comment type="function">
    <text evidence="1 9">Catalyzes the acetylation of L-2,4-diaminobutyrate (DABA) to gamma-N-acetyl-alpha,gamma-diaminobutyric acid (ADABA) with acetyl coenzyme A.</text>
</comment>
<reference evidence="11 12" key="1">
    <citation type="submission" date="2017-03" db="EMBL/GenBank/DDBJ databases">
        <title>Isolation of Levoglucosan Utilizing Bacteria.</title>
        <authorList>
            <person name="Arya A.S."/>
        </authorList>
    </citation>
    <scope>NUCLEOTIDE SEQUENCE [LARGE SCALE GENOMIC DNA]</scope>
    <source>
        <strain evidence="11 12">MEC069</strain>
    </source>
</reference>
<dbReference type="OrthoDB" id="2436196at2"/>
<dbReference type="Proteomes" id="UP000298246">
    <property type="component" value="Unassembled WGS sequence"/>
</dbReference>
<comment type="pathway">
    <text evidence="2 9">Amine and polyamine biosynthesis; ectoine biosynthesis; L-ectoine from L-aspartate 4-semialdehyde: step 2/3.</text>
</comment>
<dbReference type="GO" id="GO:0019491">
    <property type="term" value="P:ectoine biosynthetic process"/>
    <property type="evidence" value="ECO:0007669"/>
    <property type="project" value="UniProtKB-UniPathway"/>
</dbReference>
<protein>
    <recommendedName>
        <fullName evidence="5 9">L-2,4-diaminobutyric acid acetyltransferase</fullName>
        <shortName evidence="9">DABA acetyltransferase</shortName>
        <ecNumber evidence="4 9">2.3.1.178</ecNumber>
    </recommendedName>
</protein>
<evidence type="ECO:0000313" key="11">
    <source>
        <dbReference type="EMBL" id="TFE87050.1"/>
    </source>
</evidence>
<comment type="similarity">
    <text evidence="3 9">Belongs to the acetyltransferase family. EctA subfamily.</text>
</comment>